<feature type="compositionally biased region" description="Low complexity" evidence="2">
    <location>
        <begin position="90"/>
        <end position="103"/>
    </location>
</feature>
<evidence type="ECO:0000256" key="3">
    <source>
        <dbReference type="SAM" id="SignalP"/>
    </source>
</evidence>
<feature type="signal peptide" evidence="3">
    <location>
        <begin position="1"/>
        <end position="26"/>
    </location>
</feature>
<dbReference type="InterPro" id="IPR023346">
    <property type="entry name" value="Lysozyme-like_dom_sf"/>
</dbReference>
<reference evidence="6" key="1">
    <citation type="journal article" date="2019" name="Int. J. Syst. Evol. Microbiol.">
        <title>The Global Catalogue of Microorganisms (GCM) 10K type strain sequencing project: providing services to taxonomists for standard genome sequencing and annotation.</title>
        <authorList>
            <consortium name="The Broad Institute Genomics Platform"/>
            <consortium name="The Broad Institute Genome Sequencing Center for Infectious Disease"/>
            <person name="Wu L."/>
            <person name="Ma J."/>
        </authorList>
    </citation>
    <scope>NUCLEOTIDE SEQUENCE [LARGE SCALE GENOMIC DNA]</scope>
    <source>
        <strain evidence="6">JCM 16916</strain>
    </source>
</reference>
<name>A0ABP7MXN8_9GAMM</name>
<dbReference type="PANTHER" id="PTHR37423:SF2">
    <property type="entry name" value="MEMBRANE-BOUND LYTIC MUREIN TRANSGLYCOSYLASE C"/>
    <property type="match status" value="1"/>
</dbReference>
<accession>A0ABP7MXN8</accession>
<feature type="chain" id="PRO_5046217693" evidence="3">
    <location>
        <begin position="27"/>
        <end position="302"/>
    </location>
</feature>
<protein>
    <submittedName>
        <fullName evidence="5">Lytic transglycosylase domain-containing protein</fullName>
    </submittedName>
</protein>
<dbReference type="SUPFAM" id="SSF53955">
    <property type="entry name" value="Lysozyme-like"/>
    <property type="match status" value="1"/>
</dbReference>
<evidence type="ECO:0000256" key="2">
    <source>
        <dbReference type="SAM" id="MobiDB-lite"/>
    </source>
</evidence>
<keyword evidence="6" id="KW-1185">Reference proteome</keyword>
<gene>
    <name evidence="5" type="ORF">GCM10022229_27410</name>
</gene>
<keyword evidence="3" id="KW-0732">Signal</keyword>
<feature type="region of interest" description="Disordered" evidence="2">
    <location>
        <begin position="54"/>
        <end position="107"/>
    </location>
</feature>
<evidence type="ECO:0000313" key="6">
    <source>
        <dbReference type="Proteomes" id="UP001501727"/>
    </source>
</evidence>
<comment type="similarity">
    <text evidence="1">Belongs to the transglycosylase Slt family.</text>
</comment>
<dbReference type="Proteomes" id="UP001501727">
    <property type="component" value="Unassembled WGS sequence"/>
</dbReference>
<evidence type="ECO:0000313" key="5">
    <source>
        <dbReference type="EMBL" id="GAA3932342.1"/>
    </source>
</evidence>
<evidence type="ECO:0000256" key="1">
    <source>
        <dbReference type="ARBA" id="ARBA00007734"/>
    </source>
</evidence>
<evidence type="ECO:0000259" key="4">
    <source>
        <dbReference type="Pfam" id="PF01464"/>
    </source>
</evidence>
<dbReference type="PROSITE" id="PS00922">
    <property type="entry name" value="TRANSGLYCOSYLASE"/>
    <property type="match status" value="1"/>
</dbReference>
<sequence length="302" mass="31947">MTLRAMKGARGLLTIACLLLATPVAAGTLYRCDSPDGSRSYVSKRVSGAKCVAVAQSSPAPKHRATPAPRSAPASNSNPPATFMGTGSTAAEAQPAAAPSASQGRKPTRLVQGKVYSYIKDGVRHYTSKPPKGVEGATALRTIRYSFLETCFACGSAPGVDFNKLRLNTTAYSSEISRAARQYGVDEAVVRAIIHAESAFNPNALSRVGAQGLMQLMPATARRFGVGNPFDAAQNIQGGVQYLAWLLKRFNGDLTLAAAGYNAGEGAVDKYNGVPPYRETQRYVQRVGVLAQRYRSSLAAVN</sequence>
<feature type="compositionally biased region" description="Low complexity" evidence="2">
    <location>
        <begin position="66"/>
        <end position="82"/>
    </location>
</feature>
<dbReference type="PANTHER" id="PTHR37423">
    <property type="entry name" value="SOLUBLE LYTIC MUREIN TRANSGLYCOSYLASE-RELATED"/>
    <property type="match status" value="1"/>
</dbReference>
<dbReference type="Gene3D" id="1.10.530.10">
    <property type="match status" value="1"/>
</dbReference>
<dbReference type="EMBL" id="BAAAZU010000031">
    <property type="protein sequence ID" value="GAA3932342.1"/>
    <property type="molecule type" value="Genomic_DNA"/>
</dbReference>
<comment type="caution">
    <text evidence="5">The sequence shown here is derived from an EMBL/GenBank/DDBJ whole genome shotgun (WGS) entry which is preliminary data.</text>
</comment>
<dbReference type="InterPro" id="IPR008258">
    <property type="entry name" value="Transglycosylase_SLT_dom_1"/>
</dbReference>
<feature type="domain" description="Transglycosylase SLT" evidence="4">
    <location>
        <begin position="176"/>
        <end position="274"/>
    </location>
</feature>
<dbReference type="Pfam" id="PF01464">
    <property type="entry name" value="SLT"/>
    <property type="match status" value="1"/>
</dbReference>
<organism evidence="5 6">
    <name type="scientific">Luteimonas lutimaris</name>
    <dbReference type="NCBI Taxonomy" id="698645"/>
    <lineage>
        <taxon>Bacteria</taxon>
        <taxon>Pseudomonadati</taxon>
        <taxon>Pseudomonadota</taxon>
        <taxon>Gammaproteobacteria</taxon>
        <taxon>Lysobacterales</taxon>
        <taxon>Lysobacteraceae</taxon>
        <taxon>Luteimonas</taxon>
    </lineage>
</organism>
<proteinExistence type="inferred from homology"/>
<dbReference type="InterPro" id="IPR000189">
    <property type="entry name" value="Transglyc_AS"/>
</dbReference>
<dbReference type="CDD" id="cd00254">
    <property type="entry name" value="LT-like"/>
    <property type="match status" value="1"/>
</dbReference>